<name>A0A2G1QRK0_9HYPH</name>
<reference evidence="2 3" key="1">
    <citation type="submission" date="2017-10" db="EMBL/GenBank/DDBJ databases">
        <title>Sedimentibacterium mangrovi gen. nov., sp. nov., a novel member of family Phyllobacteriacea isolated from mangrove sediment.</title>
        <authorList>
            <person name="Liao H."/>
            <person name="Tian Y."/>
        </authorList>
    </citation>
    <scope>NUCLEOTIDE SEQUENCE [LARGE SCALE GENOMIC DNA]</scope>
    <source>
        <strain evidence="2 3">X9-2-2</strain>
    </source>
</reference>
<feature type="transmembrane region" description="Helical" evidence="1">
    <location>
        <begin position="111"/>
        <end position="130"/>
    </location>
</feature>
<gene>
    <name evidence="2" type="ORF">CSC94_05485</name>
</gene>
<keyword evidence="3" id="KW-1185">Reference proteome</keyword>
<accession>A0A2G1QRK0</accession>
<keyword evidence="1" id="KW-1133">Transmembrane helix</keyword>
<proteinExistence type="predicted"/>
<feature type="transmembrane region" description="Helical" evidence="1">
    <location>
        <begin position="44"/>
        <end position="73"/>
    </location>
</feature>
<keyword evidence="1" id="KW-0812">Transmembrane</keyword>
<evidence type="ECO:0000313" key="3">
    <source>
        <dbReference type="Proteomes" id="UP000221168"/>
    </source>
</evidence>
<protein>
    <submittedName>
        <fullName evidence="2">Uncharacterized protein</fullName>
    </submittedName>
</protein>
<dbReference type="Proteomes" id="UP000221168">
    <property type="component" value="Unassembled WGS sequence"/>
</dbReference>
<dbReference type="EMBL" id="PDVP01000002">
    <property type="protein sequence ID" value="PHP68111.1"/>
    <property type="molecule type" value="Genomic_DNA"/>
</dbReference>
<comment type="caution">
    <text evidence="2">The sequence shown here is derived from an EMBL/GenBank/DDBJ whole genome shotgun (WGS) entry which is preliminary data.</text>
</comment>
<sequence length="176" mass="18238">MPRLFAIATCFFWMTFYVLSAMSILGVGQGAMMVPFVPADAGLALGRFGTFGFAVATGAVAAGFLWAFAALLLEDDAERDESGTVLQVAYAGAILLAASSLLVFAGISAGALVQAAVLQIAALSACLFAAEAEKARLAARQARTENQVIQRMALDAAHYSVLPHLGGRGQPGERPS</sequence>
<evidence type="ECO:0000313" key="2">
    <source>
        <dbReference type="EMBL" id="PHP68111.1"/>
    </source>
</evidence>
<feature type="transmembrane region" description="Helical" evidence="1">
    <location>
        <begin position="85"/>
        <end position="105"/>
    </location>
</feature>
<dbReference type="RefSeq" id="WP_099304613.1">
    <property type="nucleotide sequence ID" value="NZ_PDVP01000002.1"/>
</dbReference>
<keyword evidence="1" id="KW-0472">Membrane</keyword>
<evidence type="ECO:0000256" key="1">
    <source>
        <dbReference type="SAM" id="Phobius"/>
    </source>
</evidence>
<organism evidence="2 3">
    <name type="scientific">Zhengella mangrovi</name>
    <dbReference type="NCBI Taxonomy" id="1982044"/>
    <lineage>
        <taxon>Bacteria</taxon>
        <taxon>Pseudomonadati</taxon>
        <taxon>Pseudomonadota</taxon>
        <taxon>Alphaproteobacteria</taxon>
        <taxon>Hyphomicrobiales</taxon>
        <taxon>Notoacmeibacteraceae</taxon>
        <taxon>Zhengella</taxon>
    </lineage>
</organism>
<dbReference type="AlphaFoldDB" id="A0A2G1QRK0"/>